<evidence type="ECO:0000256" key="1">
    <source>
        <dbReference type="SAM" id="MobiDB-lite"/>
    </source>
</evidence>
<evidence type="ECO:0000313" key="5">
    <source>
        <dbReference type="WBParaSite" id="HCON_00158020-00001"/>
    </source>
</evidence>
<feature type="transmembrane region" description="Helical" evidence="2">
    <location>
        <begin position="288"/>
        <end position="313"/>
    </location>
</feature>
<keyword evidence="4" id="KW-1185">Reference proteome</keyword>
<evidence type="ECO:0000256" key="3">
    <source>
        <dbReference type="SAM" id="SignalP"/>
    </source>
</evidence>
<accession>A0A7I5ED61</accession>
<dbReference type="OMA" id="QCYTDDQ"/>
<keyword evidence="2" id="KW-0812">Transmembrane</keyword>
<feature type="chain" id="PRO_5029617236" evidence="3">
    <location>
        <begin position="28"/>
        <end position="336"/>
    </location>
</feature>
<feature type="signal peptide" evidence="3">
    <location>
        <begin position="1"/>
        <end position="27"/>
    </location>
</feature>
<evidence type="ECO:0000256" key="2">
    <source>
        <dbReference type="SAM" id="Phobius"/>
    </source>
</evidence>
<name>A0A7I5ED61_HAECO</name>
<feature type="region of interest" description="Disordered" evidence="1">
    <location>
        <begin position="198"/>
        <end position="282"/>
    </location>
</feature>
<protein>
    <submittedName>
        <fullName evidence="5">Uncharacterized protein</fullName>
    </submittedName>
</protein>
<keyword evidence="2" id="KW-0472">Membrane</keyword>
<feature type="compositionally biased region" description="Low complexity" evidence="1">
    <location>
        <begin position="198"/>
        <end position="222"/>
    </location>
</feature>
<feature type="compositionally biased region" description="Basic and acidic residues" evidence="1">
    <location>
        <begin position="260"/>
        <end position="282"/>
    </location>
</feature>
<dbReference type="OrthoDB" id="5907565at2759"/>
<keyword evidence="2" id="KW-1133">Transmembrane helix</keyword>
<dbReference type="WBParaSite" id="HCON_00158020-00001">
    <property type="protein sequence ID" value="HCON_00158020-00001"/>
    <property type="gene ID" value="HCON_00158020"/>
</dbReference>
<dbReference type="AlphaFoldDB" id="A0A7I5ED61"/>
<sequence>MSPLLLVSKNKLIWCSVLAFYVLLAEAIQCYTDDQTEQEMAATGYQTCSSYYNFKRKGRRILVTGEGFTGSSKKSTSPVFCEVYDHGDRGRAQLVIDDREAKIAGIKKGSANCYCNTSFICHTQAETFKNYISRAGPEEKRILKHFLKKRAAVSDSNIISSSHPITSLSEATASVALSSEGASASVAASTTITTTTTTTITEASKNESVTTEASTSETTITSMAPGSEAVTENSGPTGDPETVTSGPIGHPESVTSEEQQLERGIADDTETTTKEVKKDGSTPHRHNMFLIIILGIICVVLVLAIIALIPCAVRGGNNKEVKKGTINQKNVKKGAP</sequence>
<keyword evidence="3" id="KW-0732">Signal</keyword>
<reference evidence="5" key="1">
    <citation type="submission" date="2020-12" db="UniProtKB">
        <authorList>
            <consortium name="WormBaseParasite"/>
        </authorList>
    </citation>
    <scope>IDENTIFICATION</scope>
    <source>
        <strain evidence="5">MHco3</strain>
    </source>
</reference>
<organism evidence="4 5">
    <name type="scientific">Haemonchus contortus</name>
    <name type="common">Barber pole worm</name>
    <dbReference type="NCBI Taxonomy" id="6289"/>
    <lineage>
        <taxon>Eukaryota</taxon>
        <taxon>Metazoa</taxon>
        <taxon>Ecdysozoa</taxon>
        <taxon>Nematoda</taxon>
        <taxon>Chromadorea</taxon>
        <taxon>Rhabditida</taxon>
        <taxon>Rhabditina</taxon>
        <taxon>Rhabditomorpha</taxon>
        <taxon>Strongyloidea</taxon>
        <taxon>Trichostrongylidae</taxon>
        <taxon>Haemonchus</taxon>
    </lineage>
</organism>
<evidence type="ECO:0000313" key="4">
    <source>
        <dbReference type="Proteomes" id="UP000025227"/>
    </source>
</evidence>
<proteinExistence type="predicted"/>
<dbReference type="Proteomes" id="UP000025227">
    <property type="component" value="Unplaced"/>
</dbReference>